<dbReference type="AlphaFoldDB" id="A0A327YDM5"/>
<dbReference type="RefSeq" id="WP_111645460.1">
    <property type="nucleotide sequence ID" value="NZ_QLMH01000008.1"/>
</dbReference>
<comment type="caution">
    <text evidence="1">The sequence shown here is derived from an EMBL/GenBank/DDBJ whole genome shotgun (WGS) entry which is preliminary data.</text>
</comment>
<name>A0A327YDM5_9BACL</name>
<sequence length="153" mass="17982">MARLEYRLLLDHEKYELLYFYGNIDLEQIIARRECEFFVKEGVTYKQLSSALEKGTFIIYVEKYGDGIKEDEVDDNGLLLEVRELNANENYPLITTLKLYTHLEVMSYIGSSFTYFHGKEWLRDSAEINEDRRLYVLYVTPTGLILEQEGNGI</sequence>
<evidence type="ECO:0000313" key="1">
    <source>
        <dbReference type="EMBL" id="RAK18934.1"/>
    </source>
</evidence>
<gene>
    <name evidence="1" type="ORF">B0I26_108109</name>
</gene>
<accession>A0A327YDM5</accession>
<dbReference type="EMBL" id="QLMH01000008">
    <property type="protein sequence ID" value="RAK18934.1"/>
    <property type="molecule type" value="Genomic_DNA"/>
</dbReference>
<evidence type="ECO:0000313" key="2">
    <source>
        <dbReference type="Proteomes" id="UP000248555"/>
    </source>
</evidence>
<dbReference type="Proteomes" id="UP000248555">
    <property type="component" value="Unassembled WGS sequence"/>
</dbReference>
<protein>
    <submittedName>
        <fullName evidence="1">Uncharacterized protein</fullName>
    </submittedName>
</protein>
<keyword evidence="2" id="KW-1185">Reference proteome</keyword>
<reference evidence="1 2" key="1">
    <citation type="submission" date="2018-06" db="EMBL/GenBank/DDBJ databases">
        <title>Genomic Encyclopedia of Type Strains, Phase III (KMG-III): the genomes of soil and plant-associated and newly described type strains.</title>
        <authorList>
            <person name="Whitman W."/>
        </authorList>
    </citation>
    <scope>NUCLEOTIDE SEQUENCE [LARGE SCALE GENOMIC DNA]</scope>
    <source>
        <strain evidence="1 2">CGMCC 1.8979</strain>
    </source>
</reference>
<organism evidence="1 2">
    <name type="scientific">Paranoxybacillus vitaminiphilus</name>
    <dbReference type="NCBI Taxonomy" id="581036"/>
    <lineage>
        <taxon>Bacteria</taxon>
        <taxon>Bacillati</taxon>
        <taxon>Bacillota</taxon>
        <taxon>Bacilli</taxon>
        <taxon>Bacillales</taxon>
        <taxon>Anoxybacillaceae</taxon>
        <taxon>Paranoxybacillus</taxon>
    </lineage>
</organism>
<dbReference type="OrthoDB" id="1682087at2"/>
<proteinExistence type="predicted"/>